<dbReference type="Proteomes" id="UP000677918">
    <property type="component" value="Unassembled WGS sequence"/>
</dbReference>
<dbReference type="AlphaFoldDB" id="A0A8J4H1E4"/>
<reference evidence="1" key="1">
    <citation type="submission" date="2021-04" db="EMBL/GenBank/DDBJ databases">
        <title>Draft genome sequence of Xylanibacillus composti strain K13.</title>
        <authorList>
            <person name="Uke A."/>
            <person name="Chhe C."/>
            <person name="Baramee S."/>
            <person name="Kosugi A."/>
        </authorList>
    </citation>
    <scope>NUCLEOTIDE SEQUENCE</scope>
    <source>
        <strain evidence="1">K13</strain>
    </source>
</reference>
<organism evidence="1 2">
    <name type="scientific">Xylanibacillus composti</name>
    <dbReference type="NCBI Taxonomy" id="1572762"/>
    <lineage>
        <taxon>Bacteria</taxon>
        <taxon>Bacillati</taxon>
        <taxon>Bacillota</taxon>
        <taxon>Bacilli</taxon>
        <taxon>Bacillales</taxon>
        <taxon>Paenibacillaceae</taxon>
        <taxon>Xylanibacillus</taxon>
    </lineage>
</organism>
<keyword evidence="2" id="KW-1185">Reference proteome</keyword>
<name>A0A8J4H1E4_9BACL</name>
<evidence type="ECO:0000313" key="1">
    <source>
        <dbReference type="EMBL" id="GIQ67224.1"/>
    </source>
</evidence>
<sequence length="894" mass="103904">MNWQKQLETLMKKTISPIVMSGEEPIALNRWLIKKVQNHHPEQLDAEPAIDPKARVLLPWEQVMLQRDEVESNWRFYISERADRYLEVNEPFALFSQHDESSYMYACCSVHCLQDREMLVNLICYYPSPVRVWINGRLVFTSHAEYVNREVHARVPFHEGFNTILVECPLHLDRQLTCREFIIKLNPFERLTDLRKQNELVDQAWLEQLKHAYHIIVDSHAVCKNDDQVPVLKGMAQPMCFSPESLEKSLELHLWDAQGQCLAREQVQAMHPFRLSFPQDAQGFYRITLTESVSHRTVAETHCCMGHIADAVEMLRERIRTRKDCNETVLESLRGLAAVPSLLQGMNQYVPADWMEQNLKLFYEASVYAGSADQILQVQMQDVFPERYSIMLPKSIDSGELIYTVHLPEQYDSSRLYPVVFYFHDAQGRKYPLPLPWMQWARTSEAIVVDMVGISRLHFADDIQVVRMIQTILGTLPADRDRIYGIGFCTGGPKTYRIGFLVPHLFAALASIVGDPRIDADQPEYEFFDNLEHTAVLAVCGVENWFFNSMRKADFVERLPKGETWMIHGFIHNECSALFNSRPLFHRLLEATRTPLPKSVKYVLIDPAFNHSYWIDEVRAIDFNHKHVSVQAQIVSREKIIVRTVNVKQCRLLLAQEEMELDCDLTLLLNGREHTVKLTDAYSALSIACTDTGNLSEQHWELWQQPLTRTDFKNMTDRIVVEDDLLGIKKAYVRNCTVVKPDRMEDPRRRFHMKLAYLLQNPFRDRYIAYNLESCSPQEWADSERDSPAYVHLLDMRNLHDGHKQLLHRLGIHATSDEMICYNRTYKGEYAAVLWVENDPSDQLLVAYNSDSAGEALLDLWNTFDENPLFYQTSILWHDGRWFAIKPSEATLCT</sequence>
<accession>A0A8J4H1E4</accession>
<proteinExistence type="predicted"/>
<dbReference type="InterPro" id="IPR029058">
    <property type="entry name" value="AB_hydrolase_fold"/>
</dbReference>
<dbReference type="RefSeq" id="WP_213409833.1">
    <property type="nucleotide sequence ID" value="NZ_BOVK01000001.1"/>
</dbReference>
<comment type="caution">
    <text evidence="1">The sequence shown here is derived from an EMBL/GenBank/DDBJ whole genome shotgun (WGS) entry which is preliminary data.</text>
</comment>
<protein>
    <submittedName>
        <fullName evidence="1">Uncharacterized protein</fullName>
    </submittedName>
</protein>
<gene>
    <name evidence="1" type="ORF">XYCOK13_00480</name>
</gene>
<dbReference type="SUPFAM" id="SSF53474">
    <property type="entry name" value="alpha/beta-Hydrolases"/>
    <property type="match status" value="1"/>
</dbReference>
<dbReference type="Gene3D" id="3.40.50.1820">
    <property type="entry name" value="alpha/beta hydrolase"/>
    <property type="match status" value="1"/>
</dbReference>
<evidence type="ECO:0000313" key="2">
    <source>
        <dbReference type="Proteomes" id="UP000677918"/>
    </source>
</evidence>
<dbReference type="EMBL" id="BOVK01000001">
    <property type="protein sequence ID" value="GIQ67224.1"/>
    <property type="molecule type" value="Genomic_DNA"/>
</dbReference>